<dbReference type="Proteomes" id="UP001501183">
    <property type="component" value="Unassembled WGS sequence"/>
</dbReference>
<evidence type="ECO:0000256" key="1">
    <source>
        <dbReference type="SAM" id="MobiDB-lite"/>
    </source>
</evidence>
<evidence type="ECO:0000313" key="3">
    <source>
        <dbReference type="Proteomes" id="UP001501183"/>
    </source>
</evidence>
<accession>A0ABP8PG09</accession>
<feature type="compositionally biased region" description="Basic and acidic residues" evidence="1">
    <location>
        <begin position="65"/>
        <end position="79"/>
    </location>
</feature>
<gene>
    <name evidence="2" type="ORF">GCM10023094_41630</name>
</gene>
<keyword evidence="3" id="KW-1185">Reference proteome</keyword>
<name>A0ABP8PG09_9NOCA</name>
<organism evidence="2 3">
    <name type="scientific">Rhodococcus olei</name>
    <dbReference type="NCBI Taxonomy" id="2161675"/>
    <lineage>
        <taxon>Bacteria</taxon>
        <taxon>Bacillati</taxon>
        <taxon>Actinomycetota</taxon>
        <taxon>Actinomycetes</taxon>
        <taxon>Mycobacteriales</taxon>
        <taxon>Nocardiaceae</taxon>
        <taxon>Rhodococcus</taxon>
    </lineage>
</organism>
<comment type="caution">
    <text evidence="2">The sequence shown here is derived from an EMBL/GenBank/DDBJ whole genome shotgun (WGS) entry which is preliminary data.</text>
</comment>
<reference evidence="3" key="1">
    <citation type="journal article" date="2019" name="Int. J. Syst. Evol. Microbiol.">
        <title>The Global Catalogue of Microorganisms (GCM) 10K type strain sequencing project: providing services to taxonomists for standard genome sequencing and annotation.</title>
        <authorList>
            <consortium name="The Broad Institute Genomics Platform"/>
            <consortium name="The Broad Institute Genome Sequencing Center for Infectious Disease"/>
            <person name="Wu L."/>
            <person name="Ma J."/>
        </authorList>
    </citation>
    <scope>NUCLEOTIDE SEQUENCE [LARGE SCALE GENOMIC DNA]</scope>
    <source>
        <strain evidence="3">JCM 32206</strain>
    </source>
</reference>
<feature type="region of interest" description="Disordered" evidence="1">
    <location>
        <begin position="60"/>
        <end position="95"/>
    </location>
</feature>
<proteinExistence type="predicted"/>
<protein>
    <submittedName>
        <fullName evidence="2">Uncharacterized protein</fullName>
    </submittedName>
</protein>
<sequence>MVVPMQLATATRRTLVRVVGCVAACDAGDTVVMGPLLAARDSGGSPELREKVVTWLTRPLPPKEGWGDLDHPTPRRDGVRLPAGSTGAAVSGPRR</sequence>
<evidence type="ECO:0000313" key="2">
    <source>
        <dbReference type="EMBL" id="GAA4486006.1"/>
    </source>
</evidence>
<dbReference type="EMBL" id="BAABFB010000066">
    <property type="protein sequence ID" value="GAA4486006.1"/>
    <property type="molecule type" value="Genomic_DNA"/>
</dbReference>